<dbReference type="InterPro" id="IPR001789">
    <property type="entry name" value="Sig_transdc_resp-reg_receiver"/>
</dbReference>
<dbReference type="InterPro" id="IPR011006">
    <property type="entry name" value="CheY-like_superfamily"/>
</dbReference>
<evidence type="ECO:0000313" key="3">
    <source>
        <dbReference type="EMBL" id="QPJ66185.1"/>
    </source>
</evidence>
<evidence type="ECO:0000259" key="2">
    <source>
        <dbReference type="PROSITE" id="PS50110"/>
    </source>
</evidence>
<dbReference type="Pfam" id="PF00072">
    <property type="entry name" value="Response_reg"/>
    <property type="match status" value="1"/>
</dbReference>
<dbReference type="Gene3D" id="3.40.50.2300">
    <property type="match status" value="1"/>
</dbReference>
<reference evidence="4" key="1">
    <citation type="submission" date="2020-02" db="EMBL/GenBank/DDBJ databases">
        <title>Genomic and physiological characterization of two novel Nitrospinaceae genera.</title>
        <authorList>
            <person name="Mueller A.J."/>
            <person name="Jung M.-Y."/>
            <person name="Strachan C.R."/>
            <person name="Herbold C.W."/>
            <person name="Kirkegaard R.H."/>
            <person name="Daims H."/>
        </authorList>
    </citation>
    <scope>NUCLEOTIDE SEQUENCE [LARGE SCALE GENOMIC DNA]</scope>
</reference>
<dbReference type="AlphaFoldDB" id="A0A7T0G476"/>
<dbReference type="CDD" id="cd00156">
    <property type="entry name" value="REC"/>
    <property type="match status" value="1"/>
</dbReference>
<dbReference type="SUPFAM" id="SSF52172">
    <property type="entry name" value="CheY-like"/>
    <property type="match status" value="1"/>
</dbReference>
<evidence type="ECO:0000256" key="1">
    <source>
        <dbReference type="PROSITE-ProRule" id="PRU00169"/>
    </source>
</evidence>
<name>A0A7T0G476_9BACT</name>
<dbReference type="GO" id="GO:0000160">
    <property type="term" value="P:phosphorelay signal transduction system"/>
    <property type="evidence" value="ECO:0007669"/>
    <property type="project" value="InterPro"/>
</dbReference>
<dbReference type="Proteomes" id="UP000594464">
    <property type="component" value="Chromosome"/>
</dbReference>
<dbReference type="KEGG" id="nva:G3M78_12590"/>
<dbReference type="SMART" id="SM00448">
    <property type="entry name" value="REC"/>
    <property type="match status" value="1"/>
</dbReference>
<accession>A0A7T0G476</accession>
<evidence type="ECO:0000313" key="4">
    <source>
        <dbReference type="Proteomes" id="UP000594464"/>
    </source>
</evidence>
<sequence>MKILYLEDNKDDAGLVIREVKKVIPDSEIILTDNREDFVHHLDSLEIDLVISDYVLPDFSGLEALEIVMQNDVNTPFIFVTGALQTDDQAIETALSGATAFVLKSDVKSIERHLIKLLESRTKKAASLCQSRKSLASSMQLSVDILTKFENVMSKDMSTRDIAKARSKLLVLRESIKKTSANIEILYEDLKGMDNGKR</sequence>
<keyword evidence="1" id="KW-0597">Phosphoprotein</keyword>
<protein>
    <submittedName>
        <fullName evidence="3">Response regulator</fullName>
    </submittedName>
</protein>
<feature type="modified residue" description="4-aspartylphosphate" evidence="1">
    <location>
        <position position="53"/>
    </location>
</feature>
<feature type="domain" description="Response regulatory" evidence="2">
    <location>
        <begin position="2"/>
        <end position="119"/>
    </location>
</feature>
<dbReference type="PROSITE" id="PS50110">
    <property type="entry name" value="RESPONSE_REGULATORY"/>
    <property type="match status" value="1"/>
</dbReference>
<dbReference type="EMBL" id="CP048620">
    <property type="protein sequence ID" value="QPJ66185.1"/>
    <property type="molecule type" value="Genomic_DNA"/>
</dbReference>
<proteinExistence type="predicted"/>
<gene>
    <name evidence="3" type="ORF">G3M78_12590</name>
</gene>
<organism evidence="3 4">
    <name type="scientific">Candidatus Nitrohelix vancouverensis</name>
    <dbReference type="NCBI Taxonomy" id="2705534"/>
    <lineage>
        <taxon>Bacteria</taxon>
        <taxon>Pseudomonadati</taxon>
        <taxon>Nitrospinota/Tectimicrobiota group</taxon>
        <taxon>Nitrospinota</taxon>
        <taxon>Nitrospinia</taxon>
        <taxon>Nitrospinales</taxon>
        <taxon>Nitrospinaceae</taxon>
        <taxon>Candidatus Nitrohelix</taxon>
    </lineage>
</organism>